<dbReference type="InterPro" id="IPR003598">
    <property type="entry name" value="Ig_sub2"/>
</dbReference>
<dbReference type="Gene3D" id="2.60.40.10">
    <property type="entry name" value="Immunoglobulins"/>
    <property type="match status" value="3"/>
</dbReference>
<evidence type="ECO:0000313" key="2">
    <source>
        <dbReference type="EMBL" id="KAK2113644.1"/>
    </source>
</evidence>
<dbReference type="InterPro" id="IPR013783">
    <property type="entry name" value="Ig-like_fold"/>
</dbReference>
<dbReference type="SUPFAM" id="SSF48726">
    <property type="entry name" value="Immunoglobulin"/>
    <property type="match status" value="3"/>
</dbReference>
<gene>
    <name evidence="2" type="primary">MDGA1_2</name>
    <name evidence="2" type="ORF">P7K49_007910</name>
</gene>
<feature type="domain" description="Ig-like" evidence="1">
    <location>
        <begin position="283"/>
        <end position="366"/>
    </location>
</feature>
<dbReference type="Pfam" id="PF13927">
    <property type="entry name" value="Ig_3"/>
    <property type="match status" value="3"/>
</dbReference>
<dbReference type="InterPro" id="IPR050958">
    <property type="entry name" value="Cell_Adh-Cytoskel_Orgn"/>
</dbReference>
<feature type="domain" description="Ig-like" evidence="1">
    <location>
        <begin position="109"/>
        <end position="207"/>
    </location>
</feature>
<dbReference type="PANTHER" id="PTHR45080">
    <property type="entry name" value="CONTACTIN 5"/>
    <property type="match status" value="1"/>
</dbReference>
<dbReference type="SMART" id="SM00409">
    <property type="entry name" value="IG"/>
    <property type="match status" value="3"/>
</dbReference>
<comment type="caution">
    <text evidence="2">The sequence shown here is derived from an EMBL/GenBank/DDBJ whole genome shotgun (WGS) entry which is preliminary data.</text>
</comment>
<proteinExistence type="predicted"/>
<keyword evidence="3" id="KW-1185">Reference proteome</keyword>
<accession>A0ABQ9VW69</accession>
<organism evidence="2 3">
    <name type="scientific">Saguinus oedipus</name>
    <name type="common">Cotton-top tamarin</name>
    <name type="synonym">Oedipomidas oedipus</name>
    <dbReference type="NCBI Taxonomy" id="9490"/>
    <lineage>
        <taxon>Eukaryota</taxon>
        <taxon>Metazoa</taxon>
        <taxon>Chordata</taxon>
        <taxon>Craniata</taxon>
        <taxon>Vertebrata</taxon>
        <taxon>Euteleostomi</taxon>
        <taxon>Mammalia</taxon>
        <taxon>Eutheria</taxon>
        <taxon>Euarchontoglires</taxon>
        <taxon>Primates</taxon>
        <taxon>Haplorrhini</taxon>
        <taxon>Platyrrhini</taxon>
        <taxon>Cebidae</taxon>
        <taxon>Callitrichinae</taxon>
        <taxon>Saguinus</taxon>
    </lineage>
</organism>
<name>A0ABQ9VW69_SAGOE</name>
<dbReference type="InterPro" id="IPR007110">
    <property type="entry name" value="Ig-like_dom"/>
</dbReference>
<dbReference type="PANTHER" id="PTHR45080:SF32">
    <property type="entry name" value="MAM DOMAIN CONTAINING GLYCOSYLPHOSPHATIDYLINOSITOL ANCHOR 1"/>
    <property type="match status" value="1"/>
</dbReference>
<dbReference type="SMART" id="SM00408">
    <property type="entry name" value="IGc2"/>
    <property type="match status" value="3"/>
</dbReference>
<dbReference type="PROSITE" id="PS50835">
    <property type="entry name" value="IG_LIKE"/>
    <property type="match status" value="3"/>
</dbReference>
<evidence type="ECO:0000259" key="1">
    <source>
        <dbReference type="PROSITE" id="PS50835"/>
    </source>
</evidence>
<feature type="non-terminal residue" evidence="2">
    <location>
        <position position="1"/>
    </location>
</feature>
<dbReference type="InterPro" id="IPR003599">
    <property type="entry name" value="Ig_sub"/>
</dbReference>
<protein>
    <submittedName>
        <fullName evidence="2">MAM domain-containing glycosylphosphatidylinositol anchor protein 1</fullName>
    </submittedName>
</protein>
<feature type="domain" description="Ig-like" evidence="1">
    <location>
        <begin position="1"/>
        <end position="100"/>
    </location>
</feature>
<dbReference type="InterPro" id="IPR036179">
    <property type="entry name" value="Ig-like_dom_sf"/>
</dbReference>
<sequence>PAQAQIVHAGQACVVKEDNISERVYTIREGDTLMLQCLVTGHPRPQVRWTKTAGSASDKFQETSVFNETLRIERIARTQGGRYYCKAENGVGVPAIKSIRVDVQYLDEPVLTVHQTVSDVRGNFYQEKTVFLRCTVNSNPPARFIWKRGSDTLSHSQDNGVDIYEPLYTQGETKVLKLKNLRPQDYASYTCQVSVRNVCGIPDKAITFRLTNTTGDNAPPHGHCRHIATNVWPFLSSSCSVFSPLISPEDFSGLYGFPSPLFSPTSSPASQTPKTPFLSSAPPALKLSVNETLVVNPGENVTVQCLLTGGDPLPQLQWSHGPGLLPLGALAQGGTLSIPSVQARDSGYYNCTATNNVGNPAKKTVNLLVRCTWPQKGWEGSYEADRVPGLWEVPVNSERGLSTSRW</sequence>
<dbReference type="Proteomes" id="UP001266305">
    <property type="component" value="Unassembled WGS sequence"/>
</dbReference>
<reference evidence="2 3" key="1">
    <citation type="submission" date="2023-05" db="EMBL/GenBank/DDBJ databases">
        <title>B98-5 Cell Line De Novo Hybrid Assembly: An Optical Mapping Approach.</title>
        <authorList>
            <person name="Kananen K."/>
            <person name="Auerbach J.A."/>
            <person name="Kautto E."/>
            <person name="Blachly J.S."/>
        </authorList>
    </citation>
    <scope>NUCLEOTIDE SEQUENCE [LARGE SCALE GENOMIC DNA]</scope>
    <source>
        <strain evidence="2">B95-8</strain>
        <tissue evidence="2">Cell line</tissue>
    </source>
</reference>
<evidence type="ECO:0000313" key="3">
    <source>
        <dbReference type="Proteomes" id="UP001266305"/>
    </source>
</evidence>
<dbReference type="EMBL" id="JASSZA010000004">
    <property type="protein sequence ID" value="KAK2113644.1"/>
    <property type="molecule type" value="Genomic_DNA"/>
</dbReference>
<dbReference type="CDD" id="cd00096">
    <property type="entry name" value="Ig"/>
    <property type="match status" value="1"/>
</dbReference>